<dbReference type="Gene3D" id="3.60.20.10">
    <property type="entry name" value="Glutamine Phosphoribosylpyrophosphate, subunit 1, domain 1"/>
    <property type="match status" value="1"/>
</dbReference>
<comment type="caution">
    <text evidence="5">The sequence shown here is derived from an EMBL/GenBank/DDBJ whole genome shotgun (WGS) entry which is preliminary data.</text>
</comment>
<evidence type="ECO:0000313" key="5">
    <source>
        <dbReference type="EMBL" id="KAF2029691.1"/>
    </source>
</evidence>
<organism evidence="5 6">
    <name type="scientific">Setomelanomma holmii</name>
    <dbReference type="NCBI Taxonomy" id="210430"/>
    <lineage>
        <taxon>Eukaryota</taxon>
        <taxon>Fungi</taxon>
        <taxon>Dikarya</taxon>
        <taxon>Ascomycota</taxon>
        <taxon>Pezizomycotina</taxon>
        <taxon>Dothideomycetes</taxon>
        <taxon>Pleosporomycetidae</taxon>
        <taxon>Pleosporales</taxon>
        <taxon>Pleosporineae</taxon>
        <taxon>Phaeosphaeriaceae</taxon>
        <taxon>Setomelanomma</taxon>
    </lineage>
</organism>
<evidence type="ECO:0000313" key="6">
    <source>
        <dbReference type="Proteomes" id="UP000799777"/>
    </source>
</evidence>
<keyword evidence="2" id="KW-0061">Asparagine biosynthesis</keyword>
<protein>
    <recommendedName>
        <fullName evidence="4">Glutamine amidotransferase type-2 domain-containing protein</fullName>
    </recommendedName>
</protein>
<dbReference type="InterPro" id="IPR029055">
    <property type="entry name" value="Ntn_hydrolases_N"/>
</dbReference>
<dbReference type="GO" id="GO:0004066">
    <property type="term" value="F:asparagine synthase (glutamine-hydrolyzing) activity"/>
    <property type="evidence" value="ECO:0007669"/>
    <property type="project" value="InterPro"/>
</dbReference>
<dbReference type="AlphaFoldDB" id="A0A9P4HAR0"/>
<dbReference type="InterPro" id="IPR014729">
    <property type="entry name" value="Rossmann-like_a/b/a_fold"/>
</dbReference>
<evidence type="ECO:0000256" key="3">
    <source>
        <dbReference type="ARBA" id="ARBA00022962"/>
    </source>
</evidence>
<dbReference type="PROSITE" id="PS51278">
    <property type="entry name" value="GATASE_TYPE_2"/>
    <property type="match status" value="1"/>
</dbReference>
<dbReference type="PANTHER" id="PTHR45937:SF1">
    <property type="entry name" value="ASPARAGINE SYNTHETASE DOMAIN-CONTAINING PROTEIN 1"/>
    <property type="match status" value="1"/>
</dbReference>
<dbReference type="CDD" id="cd03766">
    <property type="entry name" value="Gn_AT_II_novel"/>
    <property type="match status" value="1"/>
</dbReference>
<dbReference type="CDD" id="cd01991">
    <property type="entry name" value="Asn_synthase_B_C"/>
    <property type="match status" value="1"/>
</dbReference>
<dbReference type="OrthoDB" id="10252281at2759"/>
<evidence type="ECO:0000256" key="1">
    <source>
        <dbReference type="ARBA" id="ARBA00022605"/>
    </source>
</evidence>
<dbReference type="GO" id="GO:0006529">
    <property type="term" value="P:asparagine biosynthetic process"/>
    <property type="evidence" value="ECO:0007669"/>
    <property type="project" value="UniProtKB-KW"/>
</dbReference>
<dbReference type="EMBL" id="ML978198">
    <property type="protein sequence ID" value="KAF2029691.1"/>
    <property type="molecule type" value="Genomic_DNA"/>
</dbReference>
<dbReference type="SUPFAM" id="SSF52402">
    <property type="entry name" value="Adenine nucleotide alpha hydrolases-like"/>
    <property type="match status" value="1"/>
</dbReference>
<dbReference type="Pfam" id="PF13537">
    <property type="entry name" value="GATase_7"/>
    <property type="match status" value="1"/>
</dbReference>
<dbReference type="Gene3D" id="3.40.50.620">
    <property type="entry name" value="HUPs"/>
    <property type="match status" value="1"/>
</dbReference>
<reference evidence="5" key="1">
    <citation type="journal article" date="2020" name="Stud. Mycol.">
        <title>101 Dothideomycetes genomes: a test case for predicting lifestyles and emergence of pathogens.</title>
        <authorList>
            <person name="Haridas S."/>
            <person name="Albert R."/>
            <person name="Binder M."/>
            <person name="Bloem J."/>
            <person name="Labutti K."/>
            <person name="Salamov A."/>
            <person name="Andreopoulos B."/>
            <person name="Baker S."/>
            <person name="Barry K."/>
            <person name="Bills G."/>
            <person name="Bluhm B."/>
            <person name="Cannon C."/>
            <person name="Castanera R."/>
            <person name="Culley D."/>
            <person name="Daum C."/>
            <person name="Ezra D."/>
            <person name="Gonzalez J."/>
            <person name="Henrissat B."/>
            <person name="Kuo A."/>
            <person name="Liang C."/>
            <person name="Lipzen A."/>
            <person name="Lutzoni F."/>
            <person name="Magnuson J."/>
            <person name="Mondo S."/>
            <person name="Nolan M."/>
            <person name="Ohm R."/>
            <person name="Pangilinan J."/>
            <person name="Park H.-J."/>
            <person name="Ramirez L."/>
            <person name="Alfaro M."/>
            <person name="Sun H."/>
            <person name="Tritt A."/>
            <person name="Yoshinaga Y."/>
            <person name="Zwiers L.-H."/>
            <person name="Turgeon B."/>
            <person name="Goodwin S."/>
            <person name="Spatafora J."/>
            <person name="Crous P."/>
            <person name="Grigoriev I."/>
        </authorList>
    </citation>
    <scope>NUCLEOTIDE SEQUENCE</scope>
    <source>
        <strain evidence="5">CBS 110217</strain>
    </source>
</reference>
<name>A0A9P4HAR0_9PLEO</name>
<keyword evidence="6" id="KW-1185">Reference proteome</keyword>
<dbReference type="Pfam" id="PF00733">
    <property type="entry name" value="Asn_synthase"/>
    <property type="match status" value="1"/>
</dbReference>
<gene>
    <name evidence="5" type="ORF">EK21DRAFT_67271</name>
</gene>
<dbReference type="PANTHER" id="PTHR45937">
    <property type="entry name" value="ASPARAGINE SYNTHETASE DOMAIN-CONTAINING PROTEIN 1"/>
    <property type="match status" value="1"/>
</dbReference>
<keyword evidence="3" id="KW-0315">Glutamine amidotransferase</keyword>
<proteinExistence type="predicted"/>
<keyword evidence="1" id="KW-0028">Amino-acid biosynthesis</keyword>
<accession>A0A9P4HAR0</accession>
<dbReference type="InterPro" id="IPR017932">
    <property type="entry name" value="GATase_2_dom"/>
</dbReference>
<dbReference type="InterPro" id="IPR001962">
    <property type="entry name" value="Asn_synthase"/>
</dbReference>
<feature type="domain" description="Glutamine amidotransferase type-2" evidence="4">
    <location>
        <begin position="2"/>
        <end position="198"/>
    </location>
</feature>
<sequence>MCGIFCSLARHGFVSPDSATEKLLRNRGPDSIGTHHALLDLPQIGKEQPPQLFANFLSTVLSLRGTSVAEQPLRDAESASVLCWNGEAWSVDGELITGNDSQRVFEKLSAVSRTATCAEISVKAVSTLLSTIRGPYAFVHYDARHKVLYYGRDCLGRRSLLTKTTSDSTLILSSVCDNASGEAWAEVEADGVYLVDMSSASDIGTLPLPRLIPHQFSGQEQESRLSFTLPFPAMNREVLEISNSDIINEVYRVRTSLQESLQLRTQHVREAIQPSLGSQGDETRVAILFSGGLDCTILARMYHDLIPIADVIDLLNVAFENPRIHSKLDAGVSPYELCPDRITGRSSHAELTSVCPGRRWNFVEINVPYSETVSHRATVMTLMHPHNTEMDLSISYALYFASRGVGLTKLPDQDSPTPYTTPAHVLLSGLGADELFGGYQRHATAFARHGYTGLMDELELDFNRLGKRNLGRDDRVISDSSKEVRFPYLDENFIALALQLPVTVKCDFGSPQAESSGEPAQLLEPGKRILRLLAWHLGMKNVAEEKKRAIQFGARTAKMETGKTKGTHLLT</sequence>
<evidence type="ECO:0000259" key="4">
    <source>
        <dbReference type="PROSITE" id="PS51278"/>
    </source>
</evidence>
<dbReference type="Proteomes" id="UP000799777">
    <property type="component" value="Unassembled WGS sequence"/>
</dbReference>
<dbReference type="SUPFAM" id="SSF56235">
    <property type="entry name" value="N-terminal nucleophile aminohydrolases (Ntn hydrolases)"/>
    <property type="match status" value="1"/>
</dbReference>
<evidence type="ECO:0000256" key="2">
    <source>
        <dbReference type="ARBA" id="ARBA00022888"/>
    </source>
</evidence>
<dbReference type="InterPro" id="IPR051857">
    <property type="entry name" value="Asn_synthetase_domain"/>
</dbReference>